<sequence length="384" mass="42909">MAPSPPRPKLAGFSWTHYITEDNVILGRSPTDNDNKQKDARHISFGTSKAISRKHAEIKHNPDSNRWELLVYGRNGVKLNGLYKKPPCKPVSLDTGALIDIDGNQFVFVLPVTSSGINGSANHQVDHTPSRILQAEETIESLIVDAIESTTSDLTVSDIMFYVKNQHKAELRSPVTLEKVTKILLSNSQFQLASGCFDSTSPDAVWTIVSDQDPVDFLDSQDPPSRPLLRREASFQRETFSKSVVSSRNALGIEWFYVISLDVNSQPMEVNIQRDYERFTRSLEHVPFVPSRKRPQADVSGLPETRALKRIRTAEPDLEREISTVSLTVSDIFDYGSPLPHEKEAITMVTPSRTMALSDWTDAGPSNIGLQIAQLKLDTWHSTL</sequence>
<evidence type="ECO:0000313" key="3">
    <source>
        <dbReference type="EMBL" id="KAG2179714.1"/>
    </source>
</evidence>
<comment type="caution">
    <text evidence="3">The sequence shown here is derived from an EMBL/GenBank/DDBJ whole genome shotgun (WGS) entry which is preliminary data.</text>
</comment>
<dbReference type="CDD" id="cd22701">
    <property type="entry name" value="FHA_FKH1-like"/>
    <property type="match status" value="1"/>
</dbReference>
<dbReference type="InterPro" id="IPR008984">
    <property type="entry name" value="SMAD_FHA_dom_sf"/>
</dbReference>
<dbReference type="AlphaFoldDB" id="A0A8H7PSI1"/>
<dbReference type="EMBL" id="JAEPRA010000010">
    <property type="protein sequence ID" value="KAG2179714.1"/>
    <property type="molecule type" value="Genomic_DNA"/>
</dbReference>
<keyword evidence="1" id="KW-0539">Nucleus</keyword>
<proteinExistence type="predicted"/>
<dbReference type="PANTHER" id="PTHR21712:SF29">
    <property type="entry name" value="PRE-RRNA-PROCESSING PROTEIN FHL1"/>
    <property type="match status" value="1"/>
</dbReference>
<dbReference type="GO" id="GO:0005634">
    <property type="term" value="C:nucleus"/>
    <property type="evidence" value="ECO:0007669"/>
    <property type="project" value="TreeGrafter"/>
</dbReference>
<dbReference type="SUPFAM" id="SSF49879">
    <property type="entry name" value="SMAD/FHA domain"/>
    <property type="match status" value="1"/>
</dbReference>
<evidence type="ECO:0000313" key="4">
    <source>
        <dbReference type="Proteomes" id="UP000612746"/>
    </source>
</evidence>
<feature type="domain" description="FHA" evidence="2">
    <location>
        <begin position="24"/>
        <end position="84"/>
    </location>
</feature>
<dbReference type="InterPro" id="IPR000253">
    <property type="entry name" value="FHA_dom"/>
</dbReference>
<protein>
    <recommendedName>
        <fullName evidence="2">FHA domain-containing protein</fullName>
    </recommendedName>
</protein>
<dbReference type="PANTHER" id="PTHR21712">
    <property type="entry name" value="PRE-RRNA-PROCESSING PROTEIN FHL1"/>
    <property type="match status" value="1"/>
</dbReference>
<keyword evidence="4" id="KW-1185">Reference proteome</keyword>
<dbReference type="GO" id="GO:0060962">
    <property type="term" value="P:regulation of ribosomal protein gene transcription by RNA polymerase II"/>
    <property type="evidence" value="ECO:0007669"/>
    <property type="project" value="InterPro"/>
</dbReference>
<dbReference type="GO" id="GO:0043565">
    <property type="term" value="F:sequence-specific DNA binding"/>
    <property type="evidence" value="ECO:0007669"/>
    <property type="project" value="TreeGrafter"/>
</dbReference>
<evidence type="ECO:0000256" key="1">
    <source>
        <dbReference type="ARBA" id="ARBA00023242"/>
    </source>
</evidence>
<gene>
    <name evidence="3" type="ORF">INT44_006562</name>
</gene>
<dbReference type="Gene3D" id="2.60.200.20">
    <property type="match status" value="1"/>
</dbReference>
<dbReference type="Pfam" id="PF00498">
    <property type="entry name" value="FHA"/>
    <property type="match status" value="1"/>
</dbReference>
<reference evidence="3" key="1">
    <citation type="submission" date="2020-12" db="EMBL/GenBank/DDBJ databases">
        <title>Metabolic potential, ecology and presence of endohyphal bacteria is reflected in genomic diversity of Mucoromycotina.</title>
        <authorList>
            <person name="Muszewska A."/>
            <person name="Okrasinska A."/>
            <person name="Steczkiewicz K."/>
            <person name="Drgas O."/>
            <person name="Orlowska M."/>
            <person name="Perlinska-Lenart U."/>
            <person name="Aleksandrzak-Piekarczyk T."/>
            <person name="Szatraj K."/>
            <person name="Zielenkiewicz U."/>
            <person name="Pilsyk S."/>
            <person name="Malc E."/>
            <person name="Mieczkowski P."/>
            <person name="Kruszewska J.S."/>
            <person name="Biernat P."/>
            <person name="Pawlowska J."/>
        </authorList>
    </citation>
    <scope>NUCLEOTIDE SEQUENCE</scope>
    <source>
        <strain evidence="3">WA0000051536</strain>
    </source>
</reference>
<dbReference type="InterPro" id="IPR045178">
    <property type="entry name" value="Fhl1/FHA1"/>
</dbReference>
<dbReference type="OrthoDB" id="5954824at2759"/>
<evidence type="ECO:0000259" key="2">
    <source>
        <dbReference type="PROSITE" id="PS50006"/>
    </source>
</evidence>
<dbReference type="Proteomes" id="UP000612746">
    <property type="component" value="Unassembled WGS sequence"/>
</dbReference>
<organism evidence="3 4">
    <name type="scientific">Umbelopsis vinacea</name>
    <dbReference type="NCBI Taxonomy" id="44442"/>
    <lineage>
        <taxon>Eukaryota</taxon>
        <taxon>Fungi</taxon>
        <taxon>Fungi incertae sedis</taxon>
        <taxon>Mucoromycota</taxon>
        <taxon>Mucoromycotina</taxon>
        <taxon>Umbelopsidomycetes</taxon>
        <taxon>Umbelopsidales</taxon>
        <taxon>Umbelopsidaceae</taxon>
        <taxon>Umbelopsis</taxon>
    </lineage>
</organism>
<accession>A0A8H7PSI1</accession>
<name>A0A8H7PSI1_9FUNG</name>
<dbReference type="PROSITE" id="PS50006">
    <property type="entry name" value="FHA_DOMAIN"/>
    <property type="match status" value="1"/>
</dbReference>